<keyword evidence="2" id="KW-0040">ANK repeat</keyword>
<evidence type="ECO:0000256" key="1">
    <source>
        <dbReference type="ARBA" id="ARBA00022737"/>
    </source>
</evidence>
<dbReference type="SMART" id="SM00248">
    <property type="entry name" value="ANK"/>
    <property type="match status" value="4"/>
</dbReference>
<organism evidence="3 4">
    <name type="scientific">Stentor coeruleus</name>
    <dbReference type="NCBI Taxonomy" id="5963"/>
    <lineage>
        <taxon>Eukaryota</taxon>
        <taxon>Sar</taxon>
        <taxon>Alveolata</taxon>
        <taxon>Ciliophora</taxon>
        <taxon>Postciliodesmatophora</taxon>
        <taxon>Heterotrichea</taxon>
        <taxon>Heterotrichida</taxon>
        <taxon>Stentoridae</taxon>
        <taxon>Stentor</taxon>
    </lineage>
</organism>
<evidence type="ECO:0000313" key="3">
    <source>
        <dbReference type="EMBL" id="OMJ96362.1"/>
    </source>
</evidence>
<dbReference type="SUPFAM" id="SSF48403">
    <property type="entry name" value="Ankyrin repeat"/>
    <property type="match status" value="1"/>
</dbReference>
<dbReference type="InterPro" id="IPR002110">
    <property type="entry name" value="Ankyrin_rpt"/>
</dbReference>
<comment type="caution">
    <text evidence="3">The sequence shown here is derived from an EMBL/GenBank/DDBJ whole genome shotgun (WGS) entry which is preliminary data.</text>
</comment>
<dbReference type="Proteomes" id="UP000187209">
    <property type="component" value="Unassembled WGS sequence"/>
</dbReference>
<dbReference type="EMBL" id="MPUH01000001">
    <property type="protein sequence ID" value="OMJ96362.1"/>
    <property type="molecule type" value="Genomic_DNA"/>
</dbReference>
<dbReference type="PANTHER" id="PTHR24188">
    <property type="entry name" value="ANKYRIN REPEAT PROTEIN"/>
    <property type="match status" value="1"/>
</dbReference>
<sequence>MGCKGCKAVEKNEGEVFHHILKYIQTEDISSLHFYLQILTRRSKDHYTVIMNEKSLIHGAYKLNFLAFSLIVGATKSFKMFYEKCRCCLELMNQNFFEYGLDPLNIICEKGHLELLKYYLPLYMQFRNIICEKGHLELLKYYLPLYMQFRSSNHEANNTTLQFQTNIPMNQPRDSYTPMQVACISGHIGIVDHLYQFNKSFPDPLLDISEINEETGENCAIISVRSGSLPIVKMMREKYSLDFHVKNKFGESALQICAICSTHFPNTPYSDIFAYLVDEVGLDLTENHEEILLVIENKEMIAFTENKLRGKGISVSKKELVEIFTNKKKARINNVLPNINLNVIKRADEPNCSCISSIDLESSETPFLISSFLNVRSEASHN</sequence>
<dbReference type="PANTHER" id="PTHR24188:SF29">
    <property type="entry name" value="GH09064P"/>
    <property type="match status" value="1"/>
</dbReference>
<dbReference type="Gene3D" id="1.25.40.20">
    <property type="entry name" value="Ankyrin repeat-containing domain"/>
    <property type="match status" value="1"/>
</dbReference>
<proteinExistence type="predicted"/>
<evidence type="ECO:0000256" key="2">
    <source>
        <dbReference type="ARBA" id="ARBA00023043"/>
    </source>
</evidence>
<keyword evidence="1" id="KW-0677">Repeat</keyword>
<protein>
    <submittedName>
        <fullName evidence="3">Uncharacterized protein</fullName>
    </submittedName>
</protein>
<dbReference type="InterPro" id="IPR036770">
    <property type="entry name" value="Ankyrin_rpt-contain_sf"/>
</dbReference>
<dbReference type="OrthoDB" id="10057496at2759"/>
<keyword evidence="4" id="KW-1185">Reference proteome</keyword>
<gene>
    <name evidence="3" type="ORF">SteCoe_113</name>
</gene>
<accession>A0A1R2D525</accession>
<reference evidence="3 4" key="1">
    <citation type="submission" date="2016-11" db="EMBL/GenBank/DDBJ databases">
        <title>The macronuclear genome of Stentor coeruleus: a giant cell with tiny introns.</title>
        <authorList>
            <person name="Slabodnick M."/>
            <person name="Ruby J.G."/>
            <person name="Reiff S.B."/>
            <person name="Swart E.C."/>
            <person name="Gosai S."/>
            <person name="Prabakaran S."/>
            <person name="Witkowska E."/>
            <person name="Larue G.E."/>
            <person name="Fisher S."/>
            <person name="Freeman R.M."/>
            <person name="Gunawardena J."/>
            <person name="Chu W."/>
            <person name="Stover N.A."/>
            <person name="Gregory B.D."/>
            <person name="Nowacki M."/>
            <person name="Derisi J."/>
            <person name="Roy S.W."/>
            <person name="Marshall W.F."/>
            <person name="Sood P."/>
        </authorList>
    </citation>
    <scope>NUCLEOTIDE SEQUENCE [LARGE SCALE GENOMIC DNA]</scope>
    <source>
        <strain evidence="3">WM001</strain>
    </source>
</reference>
<dbReference type="AlphaFoldDB" id="A0A1R2D525"/>
<name>A0A1R2D525_9CILI</name>
<evidence type="ECO:0000313" key="4">
    <source>
        <dbReference type="Proteomes" id="UP000187209"/>
    </source>
</evidence>